<dbReference type="AlphaFoldDB" id="C6TGI6"/>
<name>C6TGI6_SOYBN</name>
<dbReference type="PANTHER" id="PTHR13793">
    <property type="entry name" value="PHD FINGER PROTEINS"/>
    <property type="match status" value="1"/>
</dbReference>
<keyword evidence="1" id="KW-0479">Metal-binding</keyword>
<proteinExistence type="evidence at transcript level"/>
<dbReference type="ExpressionAtlas" id="C6TGI6">
    <property type="expression patterns" value="baseline and differential"/>
</dbReference>
<dbReference type="PANTHER" id="PTHR13793:SF107">
    <property type="entry name" value="BROMODOMAIN-CONTAINING PROTEIN HOMOLOG"/>
    <property type="match status" value="1"/>
</dbReference>
<evidence type="ECO:0000256" key="1">
    <source>
        <dbReference type="ARBA" id="ARBA00022723"/>
    </source>
</evidence>
<reference evidence="6" key="1">
    <citation type="submission" date="2009-08" db="EMBL/GenBank/DDBJ databases">
        <authorList>
            <person name="Cheung F."/>
            <person name="Xiao Y."/>
            <person name="Chan A."/>
            <person name="Moskal W."/>
            <person name="Town C.D."/>
        </authorList>
    </citation>
    <scope>NUCLEOTIDE SEQUENCE</scope>
</reference>
<dbReference type="InterPro" id="IPR050701">
    <property type="entry name" value="Histone_Mod_Regulator"/>
</dbReference>
<organism evidence="6">
    <name type="scientific">Glycine max</name>
    <name type="common">Soybean</name>
    <name type="synonym">Glycine hispida</name>
    <dbReference type="NCBI Taxonomy" id="3847"/>
    <lineage>
        <taxon>Eukaryota</taxon>
        <taxon>Viridiplantae</taxon>
        <taxon>Streptophyta</taxon>
        <taxon>Embryophyta</taxon>
        <taxon>Tracheophyta</taxon>
        <taxon>Spermatophyta</taxon>
        <taxon>Magnoliopsida</taxon>
        <taxon>eudicotyledons</taxon>
        <taxon>Gunneridae</taxon>
        <taxon>Pentapetalae</taxon>
        <taxon>rosids</taxon>
        <taxon>fabids</taxon>
        <taxon>Fabales</taxon>
        <taxon>Fabaceae</taxon>
        <taxon>Papilionoideae</taxon>
        <taxon>50 kb inversion clade</taxon>
        <taxon>NPAAA clade</taxon>
        <taxon>indigoferoid/millettioid clade</taxon>
        <taxon>Phaseoleae</taxon>
        <taxon>Glycine</taxon>
        <taxon>Glycine subgen. Soja</taxon>
    </lineage>
</organism>
<evidence type="ECO:0000256" key="4">
    <source>
        <dbReference type="SAM" id="MobiDB-lite"/>
    </source>
</evidence>
<feature type="region of interest" description="Disordered" evidence="4">
    <location>
        <begin position="142"/>
        <end position="173"/>
    </location>
</feature>
<evidence type="ECO:0000259" key="5">
    <source>
        <dbReference type="PROSITE" id="PS51805"/>
    </source>
</evidence>
<dbReference type="EMBL" id="BT096736">
    <property type="protein sequence ID" value="ACU20938.1"/>
    <property type="molecule type" value="mRNA"/>
</dbReference>
<dbReference type="InterPro" id="IPR013083">
    <property type="entry name" value="Znf_RING/FYVE/PHD"/>
</dbReference>
<dbReference type="InterPro" id="IPR034732">
    <property type="entry name" value="EPHD"/>
</dbReference>
<dbReference type="GO" id="GO:0008270">
    <property type="term" value="F:zinc ion binding"/>
    <property type="evidence" value="ECO:0007669"/>
    <property type="project" value="UniProtKB-KW"/>
</dbReference>
<feature type="compositionally biased region" description="Polar residues" evidence="4">
    <location>
        <begin position="142"/>
        <end position="152"/>
    </location>
</feature>
<feature type="region of interest" description="Disordered" evidence="4">
    <location>
        <begin position="211"/>
        <end position="244"/>
    </location>
</feature>
<dbReference type="GO" id="GO:0005634">
    <property type="term" value="C:nucleus"/>
    <property type="evidence" value="ECO:0007669"/>
    <property type="project" value="UniProtKB-ARBA"/>
</dbReference>
<dbReference type="Pfam" id="PF13771">
    <property type="entry name" value="zf-HC5HC2H"/>
    <property type="match status" value="1"/>
</dbReference>
<evidence type="ECO:0000256" key="2">
    <source>
        <dbReference type="ARBA" id="ARBA00022771"/>
    </source>
</evidence>
<evidence type="ECO:0000256" key="3">
    <source>
        <dbReference type="ARBA" id="ARBA00022833"/>
    </source>
</evidence>
<keyword evidence="2" id="KW-0863">Zinc-finger</keyword>
<protein>
    <recommendedName>
        <fullName evidence="5">PHD-type domain-containing protein</fullName>
    </recommendedName>
</protein>
<dbReference type="PROSITE" id="PS51805">
    <property type="entry name" value="EPHD"/>
    <property type="match status" value="1"/>
</dbReference>
<feature type="domain" description="PHD-type" evidence="5">
    <location>
        <begin position="1"/>
        <end position="64"/>
    </location>
</feature>
<dbReference type="Gene3D" id="3.30.40.10">
    <property type="entry name" value="Zinc/RING finger domain, C3HC4 (zinc finger)"/>
    <property type="match status" value="1"/>
</dbReference>
<sequence length="297" mass="33577">METLQKGVDICCICHHKHGVCMKCRYGHCQTTFHPSCARRAGLYMNARPTGGKAQHKAYCEKHSLEQKAKAETQKHGIEELKSIRQIRVELERLRLLCERIVKREKIKRELVISSHDILAFKRDHVARSVLARSHFILPDGSSESATTSLKGNTEGYRSCSEPLQRSDDVTVDSSVSAKRRVRVAISMDTDPKLDDDCSTSQSRYNHKILDRSQFSGKKVPQRAAASRNISDEGGWRSKSRKHSETFGKELVMTSDEASMKNSMLPKGYAYVPADCLSNEKHSNEDVYASEPVEHDR</sequence>
<accession>C6TGI6</accession>
<evidence type="ECO:0000313" key="6">
    <source>
        <dbReference type="EMBL" id="ACU20938.1"/>
    </source>
</evidence>
<dbReference type="CDD" id="cd15571">
    <property type="entry name" value="ePHD"/>
    <property type="match status" value="1"/>
</dbReference>
<keyword evidence="3" id="KW-0862">Zinc</keyword>